<sequence length="211" mass="23385">MCLKILGVSGSPIPNSNTDRAVKAVLESSGLQSEFVKLSDINVRPCRACKRCVNDNICKQEDDFQELAKKLRETEALVIGAYCPYANVDAFTKAFLERLWSMRHVKNLNEGKLVVIVVTGLTLSSSKRVSDRIAKEMQMENMDTVDTILIRGNLPCLTCGHGSECKMSGVPLIFGKGVKASSDLCVRFEDQKKVQEQISRIGELLNERLST</sequence>
<dbReference type="Pfam" id="PF03358">
    <property type="entry name" value="FMN_red"/>
    <property type="match status" value="1"/>
</dbReference>
<dbReference type="PANTHER" id="PTHR43278">
    <property type="entry name" value="NAD(P)H-DEPENDENT FMN-CONTAINING OXIDOREDUCTASE YWQN-RELATED"/>
    <property type="match status" value="1"/>
</dbReference>
<feature type="domain" description="NADPH-dependent FMN reductase-like" evidence="3">
    <location>
        <begin position="4"/>
        <end position="134"/>
    </location>
</feature>
<evidence type="ECO:0000313" key="4">
    <source>
        <dbReference type="EMBL" id="KKN57181.1"/>
    </source>
</evidence>
<keyword evidence="2" id="KW-0288">FMN</keyword>
<comment type="caution">
    <text evidence="4">The sequence shown here is derived from an EMBL/GenBank/DDBJ whole genome shotgun (WGS) entry which is preliminary data.</text>
</comment>
<protein>
    <recommendedName>
        <fullName evidence="3">NADPH-dependent FMN reductase-like domain-containing protein</fullName>
    </recommendedName>
</protein>
<keyword evidence="1" id="KW-0285">Flavoprotein</keyword>
<accession>A0A0F9U7C6</accession>
<dbReference type="Gene3D" id="3.40.50.360">
    <property type="match status" value="1"/>
</dbReference>
<dbReference type="InterPro" id="IPR051796">
    <property type="entry name" value="ISF_SsuE-like"/>
</dbReference>
<organism evidence="4">
    <name type="scientific">marine sediment metagenome</name>
    <dbReference type="NCBI Taxonomy" id="412755"/>
    <lineage>
        <taxon>unclassified sequences</taxon>
        <taxon>metagenomes</taxon>
        <taxon>ecological metagenomes</taxon>
    </lineage>
</organism>
<gene>
    <name evidence="4" type="ORF">LCGC14_0564600</name>
</gene>
<dbReference type="AlphaFoldDB" id="A0A0F9U7C6"/>
<dbReference type="EMBL" id="LAZR01000815">
    <property type="protein sequence ID" value="KKN57181.1"/>
    <property type="molecule type" value="Genomic_DNA"/>
</dbReference>
<proteinExistence type="predicted"/>
<name>A0A0F9U7C6_9ZZZZ</name>
<dbReference type="InterPro" id="IPR029039">
    <property type="entry name" value="Flavoprotein-like_sf"/>
</dbReference>
<evidence type="ECO:0000256" key="1">
    <source>
        <dbReference type="ARBA" id="ARBA00022630"/>
    </source>
</evidence>
<dbReference type="SUPFAM" id="SSF52218">
    <property type="entry name" value="Flavoproteins"/>
    <property type="match status" value="1"/>
</dbReference>
<dbReference type="PANTHER" id="PTHR43278:SF1">
    <property type="entry name" value="IRON-SULFUR FLAVOPROTEIN MJ1083"/>
    <property type="match status" value="1"/>
</dbReference>
<evidence type="ECO:0000256" key="2">
    <source>
        <dbReference type="ARBA" id="ARBA00022643"/>
    </source>
</evidence>
<dbReference type="GO" id="GO:0016491">
    <property type="term" value="F:oxidoreductase activity"/>
    <property type="evidence" value="ECO:0007669"/>
    <property type="project" value="InterPro"/>
</dbReference>
<reference evidence="4" key="1">
    <citation type="journal article" date="2015" name="Nature">
        <title>Complex archaea that bridge the gap between prokaryotes and eukaryotes.</title>
        <authorList>
            <person name="Spang A."/>
            <person name="Saw J.H."/>
            <person name="Jorgensen S.L."/>
            <person name="Zaremba-Niedzwiedzka K."/>
            <person name="Martijn J."/>
            <person name="Lind A.E."/>
            <person name="van Eijk R."/>
            <person name="Schleper C."/>
            <person name="Guy L."/>
            <person name="Ettema T.J."/>
        </authorList>
    </citation>
    <scope>NUCLEOTIDE SEQUENCE</scope>
</reference>
<dbReference type="InterPro" id="IPR005025">
    <property type="entry name" value="FMN_Rdtase-like_dom"/>
</dbReference>
<evidence type="ECO:0000259" key="3">
    <source>
        <dbReference type="Pfam" id="PF03358"/>
    </source>
</evidence>